<dbReference type="GO" id="GO:0008168">
    <property type="term" value="F:methyltransferase activity"/>
    <property type="evidence" value="ECO:0007669"/>
    <property type="project" value="UniProtKB-KW"/>
</dbReference>
<evidence type="ECO:0000313" key="10">
    <source>
        <dbReference type="EMBL" id="KAJ9647376.1"/>
    </source>
</evidence>
<evidence type="ECO:0000256" key="6">
    <source>
        <dbReference type="ARBA" id="ARBA00022691"/>
    </source>
</evidence>
<dbReference type="InterPro" id="IPR001214">
    <property type="entry name" value="SET_dom"/>
</dbReference>
<evidence type="ECO:0000256" key="1">
    <source>
        <dbReference type="ARBA" id="ARBA00004123"/>
    </source>
</evidence>
<evidence type="ECO:0000313" key="11">
    <source>
        <dbReference type="Proteomes" id="UP001172681"/>
    </source>
</evidence>
<organism evidence="10 11">
    <name type="scientific">Knufia peltigerae</name>
    <dbReference type="NCBI Taxonomy" id="1002370"/>
    <lineage>
        <taxon>Eukaryota</taxon>
        <taxon>Fungi</taxon>
        <taxon>Dikarya</taxon>
        <taxon>Ascomycota</taxon>
        <taxon>Pezizomycotina</taxon>
        <taxon>Eurotiomycetes</taxon>
        <taxon>Chaetothyriomycetidae</taxon>
        <taxon>Chaetothyriales</taxon>
        <taxon>Trichomeriaceae</taxon>
        <taxon>Knufia</taxon>
    </lineage>
</organism>
<dbReference type="GO" id="GO:0005634">
    <property type="term" value="C:nucleus"/>
    <property type="evidence" value="ECO:0007669"/>
    <property type="project" value="UniProtKB-SubCell"/>
</dbReference>
<feature type="domain" description="SET" evidence="9">
    <location>
        <begin position="380"/>
        <end position="509"/>
    </location>
</feature>
<keyword evidence="4" id="KW-0489">Methyltransferase</keyword>
<accession>A0AA39D2H3</accession>
<evidence type="ECO:0000256" key="8">
    <source>
        <dbReference type="SAM" id="MobiDB-lite"/>
    </source>
</evidence>
<gene>
    <name evidence="10" type="ORF">H2204_000004</name>
</gene>
<evidence type="ECO:0000256" key="2">
    <source>
        <dbReference type="ARBA" id="ARBA00004286"/>
    </source>
</evidence>
<evidence type="ECO:0000256" key="3">
    <source>
        <dbReference type="ARBA" id="ARBA00022454"/>
    </source>
</evidence>
<dbReference type="SMART" id="SM00317">
    <property type="entry name" value="SET"/>
    <property type="match status" value="1"/>
</dbReference>
<keyword evidence="6" id="KW-0949">S-adenosyl-L-methionine</keyword>
<dbReference type="PROSITE" id="PS50280">
    <property type="entry name" value="SET"/>
    <property type="match status" value="1"/>
</dbReference>
<evidence type="ECO:0000256" key="4">
    <source>
        <dbReference type="ARBA" id="ARBA00022603"/>
    </source>
</evidence>
<dbReference type="GO" id="GO:0032259">
    <property type="term" value="P:methylation"/>
    <property type="evidence" value="ECO:0007669"/>
    <property type="project" value="UniProtKB-KW"/>
</dbReference>
<keyword evidence="3" id="KW-0158">Chromosome</keyword>
<evidence type="ECO:0000256" key="7">
    <source>
        <dbReference type="ARBA" id="ARBA00023242"/>
    </source>
</evidence>
<evidence type="ECO:0000259" key="9">
    <source>
        <dbReference type="PROSITE" id="PS50280"/>
    </source>
</evidence>
<sequence>MAPATRGQAKKTTSRNENNPIPDPTASTGPRRGARRQKPTERYINYQKTLKGSSKSKPELNIAAAVDKFIIQLYAEIVAAAVSPISEKDRTEIQDLIRQARTLRFFDLYPSDIADDLKRTLRNSKPSRKQDKKVVQRAIDDLQVSHPERLINFIKTPNLVMLSICCHSQSFRAAIQRDNADSKAESLPRWGDVLPKIKKFSSSLELVAVTRNLNWEAALRVFDTEYDRLIKCCFKGDQHVHNINHDSFGIGERDLHQLHHPTDHVPHHWVLPKRKESAKRCRFEYQYSSDLDNEDFYGQRVPGGLNGGGRPTIGEHQKAWQVDMAESRVLDTYDWPNLSDQANGDPRFDVKLKCYSCGKRKDCPCKLSDYYDKHNGRPDALVELFDTGKLGTGVRALQPLEKDAILGEYIGEIYPYQNPSRYRTEMYVFGMGIPQKRRQKRRGVDNGQAEDSIDIIVDPAIYGNWTRYINHSCQPNASYTFATVGRRRVILIQTLRDINFGEELTSDYGEGYFTNMNLECTCGAEKCRSKQ</sequence>
<dbReference type="AlphaFoldDB" id="A0AA39D2H3"/>
<comment type="subcellular location">
    <subcellularLocation>
        <location evidence="2">Chromosome</location>
    </subcellularLocation>
    <subcellularLocation>
        <location evidence="1">Nucleus</location>
    </subcellularLocation>
</comment>
<dbReference type="Pfam" id="PF00856">
    <property type="entry name" value="SET"/>
    <property type="match status" value="1"/>
</dbReference>
<dbReference type="Gene3D" id="2.170.270.10">
    <property type="entry name" value="SET domain"/>
    <property type="match status" value="1"/>
</dbReference>
<keyword evidence="7" id="KW-0539">Nucleus</keyword>
<keyword evidence="11" id="KW-1185">Reference proteome</keyword>
<dbReference type="InterPro" id="IPR050777">
    <property type="entry name" value="SET2_Histone-Lys_MeTrsfase"/>
</dbReference>
<dbReference type="SUPFAM" id="SSF82199">
    <property type="entry name" value="SET domain"/>
    <property type="match status" value="1"/>
</dbReference>
<protein>
    <recommendedName>
        <fullName evidence="9">SET domain-containing protein</fullName>
    </recommendedName>
</protein>
<keyword evidence="5" id="KW-0808">Transferase</keyword>
<dbReference type="PANTHER" id="PTHR22884">
    <property type="entry name" value="SET DOMAIN PROTEINS"/>
    <property type="match status" value="1"/>
</dbReference>
<feature type="region of interest" description="Disordered" evidence="8">
    <location>
        <begin position="1"/>
        <end position="40"/>
    </location>
</feature>
<dbReference type="EMBL" id="JAPDRN010000001">
    <property type="protein sequence ID" value="KAJ9647376.1"/>
    <property type="molecule type" value="Genomic_DNA"/>
</dbReference>
<evidence type="ECO:0000256" key="5">
    <source>
        <dbReference type="ARBA" id="ARBA00022679"/>
    </source>
</evidence>
<proteinExistence type="predicted"/>
<dbReference type="Proteomes" id="UP001172681">
    <property type="component" value="Unassembled WGS sequence"/>
</dbReference>
<dbReference type="InterPro" id="IPR046341">
    <property type="entry name" value="SET_dom_sf"/>
</dbReference>
<name>A0AA39D2H3_9EURO</name>
<dbReference type="GO" id="GO:0005694">
    <property type="term" value="C:chromosome"/>
    <property type="evidence" value="ECO:0007669"/>
    <property type="project" value="UniProtKB-SubCell"/>
</dbReference>
<comment type="caution">
    <text evidence="10">The sequence shown here is derived from an EMBL/GenBank/DDBJ whole genome shotgun (WGS) entry which is preliminary data.</text>
</comment>
<reference evidence="10" key="1">
    <citation type="submission" date="2022-10" db="EMBL/GenBank/DDBJ databases">
        <title>Culturing micro-colonial fungi from biological soil crusts in the Mojave desert and describing Neophaeococcomyces mojavensis, and introducing the new genera and species Taxawa tesnikishii.</title>
        <authorList>
            <person name="Kurbessoian T."/>
            <person name="Stajich J.E."/>
        </authorList>
    </citation>
    <scope>NUCLEOTIDE SEQUENCE</scope>
    <source>
        <strain evidence="10">TK_35</strain>
    </source>
</reference>